<evidence type="ECO:0000313" key="2">
    <source>
        <dbReference type="Proteomes" id="UP001172386"/>
    </source>
</evidence>
<sequence length="253" mass="29039">MDEKFSLSNDEHTLAKWQHIRQRSRMSLVPWLLHLLVIVIYTTKFVSLGFNLTKLSPNSLLPREMLSAREVAAYSTVEFAPFAFDVHTNNDYVGPPSPVSDAAWDRLLEVGIYSMTDEEYTQWGGATAQVAGEPDQHVVTIELFHQLHCMHLLRNIIYSPERNANPYNESHRGLAFHIDHCFDYIRRVIMCHGDLTPMPMSYNPEGHPTYAPQLSYIRSCRNFNQIFEFAAKGNRSGTQIEHEKVDTGKQTVQ</sequence>
<evidence type="ECO:0000313" key="1">
    <source>
        <dbReference type="EMBL" id="KAJ9660930.1"/>
    </source>
</evidence>
<reference evidence="1" key="1">
    <citation type="submission" date="2022-10" db="EMBL/GenBank/DDBJ databases">
        <title>Culturing micro-colonial fungi from biological soil crusts in the Mojave desert and describing Neophaeococcomyces mojavensis, and introducing the new genera and species Taxawa tesnikishii.</title>
        <authorList>
            <person name="Kurbessoian T."/>
            <person name="Stajich J.E."/>
        </authorList>
    </citation>
    <scope>NUCLEOTIDE SEQUENCE</scope>
    <source>
        <strain evidence="1">JES_112</strain>
    </source>
</reference>
<gene>
    <name evidence="1" type="ORF">H2198_002275</name>
</gene>
<proteinExistence type="predicted"/>
<organism evidence="1 2">
    <name type="scientific">Neophaeococcomyces mojaviensis</name>
    <dbReference type="NCBI Taxonomy" id="3383035"/>
    <lineage>
        <taxon>Eukaryota</taxon>
        <taxon>Fungi</taxon>
        <taxon>Dikarya</taxon>
        <taxon>Ascomycota</taxon>
        <taxon>Pezizomycotina</taxon>
        <taxon>Eurotiomycetes</taxon>
        <taxon>Chaetothyriomycetidae</taxon>
        <taxon>Chaetothyriales</taxon>
        <taxon>Chaetothyriales incertae sedis</taxon>
        <taxon>Neophaeococcomyces</taxon>
    </lineage>
</organism>
<accession>A0ACC3AEQ3</accession>
<protein>
    <submittedName>
        <fullName evidence="1">Uncharacterized protein</fullName>
    </submittedName>
</protein>
<keyword evidence="2" id="KW-1185">Reference proteome</keyword>
<name>A0ACC3AEQ3_9EURO</name>
<dbReference type="Proteomes" id="UP001172386">
    <property type="component" value="Unassembled WGS sequence"/>
</dbReference>
<comment type="caution">
    <text evidence="1">The sequence shown here is derived from an EMBL/GenBank/DDBJ whole genome shotgun (WGS) entry which is preliminary data.</text>
</comment>
<dbReference type="EMBL" id="JAPDRQ010000027">
    <property type="protein sequence ID" value="KAJ9660930.1"/>
    <property type="molecule type" value="Genomic_DNA"/>
</dbReference>